<dbReference type="InterPro" id="IPR002328">
    <property type="entry name" value="ADH_Zn_CS"/>
</dbReference>
<dbReference type="CDD" id="cd08236">
    <property type="entry name" value="sugar_DH"/>
    <property type="match status" value="1"/>
</dbReference>
<dbReference type="InterPro" id="IPR011032">
    <property type="entry name" value="GroES-like_sf"/>
</dbReference>
<dbReference type="PANTHER" id="PTHR43401:SF2">
    <property type="entry name" value="L-THREONINE 3-DEHYDROGENASE"/>
    <property type="match status" value="1"/>
</dbReference>
<dbReference type="SMART" id="SM00829">
    <property type="entry name" value="PKS_ER"/>
    <property type="match status" value="1"/>
</dbReference>
<dbReference type="InterPro" id="IPR050129">
    <property type="entry name" value="Zn_alcohol_dh"/>
</dbReference>
<dbReference type="Gene3D" id="3.40.50.720">
    <property type="entry name" value="NAD(P)-binding Rossmann-like Domain"/>
    <property type="match status" value="1"/>
</dbReference>
<keyword evidence="7" id="KW-1185">Reference proteome</keyword>
<evidence type="ECO:0000256" key="3">
    <source>
        <dbReference type="ARBA" id="ARBA00023002"/>
    </source>
</evidence>
<evidence type="ECO:0000256" key="1">
    <source>
        <dbReference type="ARBA" id="ARBA00022723"/>
    </source>
</evidence>
<keyword evidence="1 4" id="KW-0479">Metal-binding</keyword>
<dbReference type="InterPro" id="IPR020843">
    <property type="entry name" value="ER"/>
</dbReference>
<name>A0A1I2C228_9BACT</name>
<dbReference type="InterPro" id="IPR013149">
    <property type="entry name" value="ADH-like_C"/>
</dbReference>
<dbReference type="InterPro" id="IPR013154">
    <property type="entry name" value="ADH-like_N"/>
</dbReference>
<proteinExistence type="inferred from homology"/>
<protein>
    <submittedName>
        <fullName evidence="6">L-iditol 2-dehydrogenase</fullName>
    </submittedName>
</protein>
<dbReference type="Gene3D" id="3.90.180.10">
    <property type="entry name" value="Medium-chain alcohol dehydrogenases, catalytic domain"/>
    <property type="match status" value="1"/>
</dbReference>
<dbReference type="SUPFAM" id="SSF51735">
    <property type="entry name" value="NAD(P)-binding Rossmann-fold domains"/>
    <property type="match status" value="1"/>
</dbReference>
<comment type="similarity">
    <text evidence="4">Belongs to the zinc-containing alcohol dehydrogenase family.</text>
</comment>
<dbReference type="PROSITE" id="PS00059">
    <property type="entry name" value="ADH_ZINC"/>
    <property type="match status" value="1"/>
</dbReference>
<dbReference type="InterPro" id="IPR036291">
    <property type="entry name" value="NAD(P)-bd_dom_sf"/>
</dbReference>
<comment type="cofactor">
    <cofactor evidence="4">
        <name>Zn(2+)</name>
        <dbReference type="ChEBI" id="CHEBI:29105"/>
    </cofactor>
</comment>
<dbReference type="EMBL" id="FOLQ01000016">
    <property type="protein sequence ID" value="SFE62295.1"/>
    <property type="molecule type" value="Genomic_DNA"/>
</dbReference>
<dbReference type="Pfam" id="PF00107">
    <property type="entry name" value="ADH_zinc_N"/>
    <property type="match status" value="1"/>
</dbReference>
<dbReference type="Proteomes" id="UP000198598">
    <property type="component" value="Unassembled WGS sequence"/>
</dbReference>
<dbReference type="PANTHER" id="PTHR43401">
    <property type="entry name" value="L-THREONINE 3-DEHYDROGENASE"/>
    <property type="match status" value="1"/>
</dbReference>
<evidence type="ECO:0000256" key="4">
    <source>
        <dbReference type="RuleBase" id="RU361277"/>
    </source>
</evidence>
<dbReference type="Pfam" id="PF08240">
    <property type="entry name" value="ADH_N"/>
    <property type="match status" value="1"/>
</dbReference>
<keyword evidence="3" id="KW-0560">Oxidoreductase</keyword>
<evidence type="ECO:0000256" key="2">
    <source>
        <dbReference type="ARBA" id="ARBA00022833"/>
    </source>
</evidence>
<dbReference type="SUPFAM" id="SSF50129">
    <property type="entry name" value="GroES-like"/>
    <property type="match status" value="1"/>
</dbReference>
<keyword evidence="2 4" id="KW-0862">Zinc</keyword>
<evidence type="ECO:0000313" key="7">
    <source>
        <dbReference type="Proteomes" id="UP000198598"/>
    </source>
</evidence>
<dbReference type="GO" id="GO:0008270">
    <property type="term" value="F:zinc ion binding"/>
    <property type="evidence" value="ECO:0007669"/>
    <property type="project" value="InterPro"/>
</dbReference>
<evidence type="ECO:0000259" key="5">
    <source>
        <dbReference type="SMART" id="SM00829"/>
    </source>
</evidence>
<dbReference type="AlphaFoldDB" id="A0A1I2C228"/>
<gene>
    <name evidence="6" type="ORF">SAMN05216167_11677</name>
</gene>
<dbReference type="GO" id="GO:0016616">
    <property type="term" value="F:oxidoreductase activity, acting on the CH-OH group of donors, NAD or NADP as acceptor"/>
    <property type="evidence" value="ECO:0007669"/>
    <property type="project" value="UniProtKB-ARBA"/>
</dbReference>
<reference evidence="6 7" key="1">
    <citation type="submission" date="2016-10" db="EMBL/GenBank/DDBJ databases">
        <authorList>
            <person name="de Groot N.N."/>
        </authorList>
    </citation>
    <scope>NUCLEOTIDE SEQUENCE [LARGE SCALE GENOMIC DNA]</scope>
    <source>
        <strain evidence="6 7">DSM 26130</strain>
    </source>
</reference>
<evidence type="ECO:0000313" key="6">
    <source>
        <dbReference type="EMBL" id="SFE62295.1"/>
    </source>
</evidence>
<organism evidence="6 7">
    <name type="scientific">Spirosoma endophyticum</name>
    <dbReference type="NCBI Taxonomy" id="662367"/>
    <lineage>
        <taxon>Bacteria</taxon>
        <taxon>Pseudomonadati</taxon>
        <taxon>Bacteroidota</taxon>
        <taxon>Cytophagia</taxon>
        <taxon>Cytophagales</taxon>
        <taxon>Cytophagaceae</taxon>
        <taxon>Spirosoma</taxon>
    </lineage>
</organism>
<dbReference type="STRING" id="662367.SAMN05216167_11677"/>
<sequence>MLSQHLKAGTHGNSRPPALHMKALVLTEYNHFDLQDVPQPTIRPNEVLVRVQAVGICGSDVHGMDGSSGRRIPPIVMGHEASGIIAEVGSDVRGWTTGDRVTFDSTVYVLDDWYSRRGQYNLSDGREVVGVSTPDFKRQGAFAEFVAVPQHILYAIPDNVTFTQAALVEPVAVALHALSLTPIQVNDSAVVVGSGMIGLFVIQALKLAGCGTIIAIDLDDDRLALAQKLGATHTINARSGDVAKQVQELTHGRGADVSFEVVGAGPTVKTAIECVRKGATVTLVGNLAPTVEIPLQAVVTRQLRLQGSCAINGEYEAALALISSGRINVEAILSAEVPLDEGADWFKRLYAKEKGLIKVVLKP</sequence>
<accession>A0A1I2C228</accession>
<feature type="domain" description="Enoyl reductase (ER)" evidence="5">
    <location>
        <begin position="27"/>
        <end position="361"/>
    </location>
</feature>